<dbReference type="GO" id="GO:0016758">
    <property type="term" value="F:hexosyltransferase activity"/>
    <property type="evidence" value="ECO:0007669"/>
    <property type="project" value="UniProtKB-ARBA"/>
</dbReference>
<evidence type="ECO:0000259" key="1">
    <source>
        <dbReference type="Pfam" id="PF00535"/>
    </source>
</evidence>
<evidence type="ECO:0000313" key="3">
    <source>
        <dbReference type="Proteomes" id="UP000552709"/>
    </source>
</evidence>
<keyword evidence="3" id="KW-1185">Reference proteome</keyword>
<dbReference type="PANTHER" id="PTHR22916:SF3">
    <property type="entry name" value="UDP-GLCNAC:BETAGAL BETA-1,3-N-ACETYLGLUCOSAMINYLTRANSFERASE-LIKE PROTEIN 1"/>
    <property type="match status" value="1"/>
</dbReference>
<dbReference type="SUPFAM" id="SSF53448">
    <property type="entry name" value="Nucleotide-diphospho-sugar transferases"/>
    <property type="match status" value="1"/>
</dbReference>
<organism evidence="2 3">
    <name type="scientific">Deinococcus humi</name>
    <dbReference type="NCBI Taxonomy" id="662880"/>
    <lineage>
        <taxon>Bacteria</taxon>
        <taxon>Thermotogati</taxon>
        <taxon>Deinococcota</taxon>
        <taxon>Deinococci</taxon>
        <taxon>Deinococcales</taxon>
        <taxon>Deinococcaceae</taxon>
        <taxon>Deinococcus</taxon>
    </lineage>
</organism>
<protein>
    <submittedName>
        <fullName evidence="2">Glycosyltransferase involved in cell wall biosynthesis</fullName>
    </submittedName>
</protein>
<dbReference type="PANTHER" id="PTHR22916">
    <property type="entry name" value="GLYCOSYLTRANSFERASE"/>
    <property type="match status" value="1"/>
</dbReference>
<dbReference type="AlphaFoldDB" id="A0A7W8NER1"/>
<comment type="caution">
    <text evidence="2">The sequence shown here is derived from an EMBL/GenBank/DDBJ whole genome shotgun (WGS) entry which is preliminary data.</text>
</comment>
<sequence>MISYNMVPKISIGLPVYNAANFVDRAIASILAQSEKNWELIVVDDGSSDESLMVVQSFNDNRIKIFQDGENRGLANRLNQITSLAKAPYLARMDADDLMHPERLALQLGYLIENPHIDVVGSGVYTIDKHDNAYGYRKTRIPTSIDQALRGGVFIHPTIMGRSRWFQKFPYDEIYGRAEDVDLWLRSLPYSNFAVIDQPLLFYREMGLPYLKKYLLSSKEVRLIIRQQGKEKLGRMGTLRALRNTYLKDVIYQVTSRIGKEDALLLRRNRSLDLAEQADAAEILKYIRQFLSTDSATQENGNS</sequence>
<dbReference type="EMBL" id="JACHFL010000001">
    <property type="protein sequence ID" value="MBB5361217.1"/>
    <property type="molecule type" value="Genomic_DNA"/>
</dbReference>
<dbReference type="CDD" id="cd00761">
    <property type="entry name" value="Glyco_tranf_GTA_type"/>
    <property type="match status" value="1"/>
</dbReference>
<name>A0A7W8NER1_9DEIO</name>
<dbReference type="InterPro" id="IPR029044">
    <property type="entry name" value="Nucleotide-diphossugar_trans"/>
</dbReference>
<dbReference type="Gene3D" id="3.90.550.10">
    <property type="entry name" value="Spore Coat Polysaccharide Biosynthesis Protein SpsA, Chain A"/>
    <property type="match status" value="1"/>
</dbReference>
<dbReference type="RefSeq" id="WP_184127313.1">
    <property type="nucleotide sequence ID" value="NZ_JACHFL010000001.1"/>
</dbReference>
<proteinExistence type="predicted"/>
<accession>A0A7W8NER1</accession>
<feature type="domain" description="Glycosyltransferase 2-like" evidence="1">
    <location>
        <begin position="11"/>
        <end position="151"/>
    </location>
</feature>
<evidence type="ECO:0000313" key="2">
    <source>
        <dbReference type="EMBL" id="MBB5361217.1"/>
    </source>
</evidence>
<keyword evidence="2" id="KW-0808">Transferase</keyword>
<dbReference type="Pfam" id="PF00535">
    <property type="entry name" value="Glycos_transf_2"/>
    <property type="match status" value="1"/>
</dbReference>
<reference evidence="2 3" key="1">
    <citation type="submission" date="2020-08" db="EMBL/GenBank/DDBJ databases">
        <title>Genomic Encyclopedia of Type Strains, Phase IV (KMG-IV): sequencing the most valuable type-strain genomes for metagenomic binning, comparative biology and taxonomic classification.</title>
        <authorList>
            <person name="Goeker M."/>
        </authorList>
    </citation>
    <scope>NUCLEOTIDE SEQUENCE [LARGE SCALE GENOMIC DNA]</scope>
    <source>
        <strain evidence="2 3">DSM 27939</strain>
    </source>
</reference>
<dbReference type="Proteomes" id="UP000552709">
    <property type="component" value="Unassembled WGS sequence"/>
</dbReference>
<dbReference type="InterPro" id="IPR001173">
    <property type="entry name" value="Glyco_trans_2-like"/>
</dbReference>
<gene>
    <name evidence="2" type="ORF">HNQ08_000288</name>
</gene>